<gene>
    <name evidence="2" type="ORF">EHO59_05755</name>
</gene>
<dbReference type="OrthoDB" id="327712at2"/>
<sequence>MKQIRSITIFLSIAIFAVSCAKSNEVDSGGLFASVLATPVNDGTVSVVNMKTNDGISYQGTCYDSFKNVFSGTSISGTTFYNATLGFLHVAPPMESEKSSKSTCSSLGFPGSGILEKDSNDNFEYRLYYCNTDVGACSYKGIQASGI</sequence>
<dbReference type="RefSeq" id="WP_135585622.1">
    <property type="nucleotide sequence ID" value="NZ_RQEP01000005.1"/>
</dbReference>
<dbReference type="Proteomes" id="UP000297453">
    <property type="component" value="Unassembled WGS sequence"/>
</dbReference>
<evidence type="ECO:0000313" key="2">
    <source>
        <dbReference type="EMBL" id="TGK07604.1"/>
    </source>
</evidence>
<dbReference type="AlphaFoldDB" id="A0A4R9G7R8"/>
<evidence type="ECO:0000313" key="3">
    <source>
        <dbReference type="Proteomes" id="UP000297453"/>
    </source>
</evidence>
<dbReference type="EMBL" id="RQEP01000005">
    <property type="protein sequence ID" value="TGK07604.1"/>
    <property type="molecule type" value="Genomic_DNA"/>
</dbReference>
<protein>
    <recommendedName>
        <fullName evidence="4">Lipoprotein</fullName>
    </recommendedName>
</protein>
<comment type="caution">
    <text evidence="2">The sequence shown here is derived from an EMBL/GenBank/DDBJ whole genome shotgun (WGS) entry which is preliminary data.</text>
</comment>
<feature type="signal peptide" evidence="1">
    <location>
        <begin position="1"/>
        <end position="21"/>
    </location>
</feature>
<keyword evidence="3" id="KW-1185">Reference proteome</keyword>
<feature type="chain" id="PRO_5020988955" description="Lipoprotein" evidence="1">
    <location>
        <begin position="22"/>
        <end position="147"/>
    </location>
</feature>
<organism evidence="2 3">
    <name type="scientific">Leptospira semungkisensis</name>
    <dbReference type="NCBI Taxonomy" id="2484985"/>
    <lineage>
        <taxon>Bacteria</taxon>
        <taxon>Pseudomonadati</taxon>
        <taxon>Spirochaetota</taxon>
        <taxon>Spirochaetia</taxon>
        <taxon>Leptospirales</taxon>
        <taxon>Leptospiraceae</taxon>
        <taxon>Leptospira</taxon>
    </lineage>
</organism>
<reference evidence="2" key="1">
    <citation type="journal article" date="2019" name="PLoS Negl. Trop. Dis.">
        <title>Revisiting the worldwide diversity of Leptospira species in the environment.</title>
        <authorList>
            <person name="Vincent A.T."/>
            <person name="Schiettekatte O."/>
            <person name="Bourhy P."/>
            <person name="Veyrier F.J."/>
            <person name="Picardeau M."/>
        </authorList>
    </citation>
    <scope>NUCLEOTIDE SEQUENCE [LARGE SCALE GENOMIC DNA]</scope>
    <source>
        <strain evidence="2">SSS9</strain>
    </source>
</reference>
<evidence type="ECO:0000256" key="1">
    <source>
        <dbReference type="SAM" id="SignalP"/>
    </source>
</evidence>
<dbReference type="PROSITE" id="PS51257">
    <property type="entry name" value="PROKAR_LIPOPROTEIN"/>
    <property type="match status" value="1"/>
</dbReference>
<proteinExistence type="predicted"/>
<accession>A0A4R9G7R8</accession>
<keyword evidence="1" id="KW-0732">Signal</keyword>
<dbReference type="NCBIfam" id="NF047459">
    <property type="entry name" value="LA_3150_fam_lipo"/>
    <property type="match status" value="1"/>
</dbReference>
<name>A0A4R9G7R8_9LEPT</name>
<evidence type="ECO:0008006" key="4">
    <source>
        <dbReference type="Google" id="ProtNLM"/>
    </source>
</evidence>